<feature type="binding site" evidence="7">
    <location>
        <position position="136"/>
    </location>
    <ligand>
        <name>Mg(2+)</name>
        <dbReference type="ChEBI" id="CHEBI:18420"/>
        <label>1</label>
        <note>catalytic</note>
    </ligand>
</feature>
<evidence type="ECO:0000256" key="4">
    <source>
        <dbReference type="ARBA" id="ARBA00022723"/>
    </source>
</evidence>
<dbReference type="Gene3D" id="3.30.540.10">
    <property type="entry name" value="Fructose-1,6-Bisphosphatase, subunit A, domain 1"/>
    <property type="match status" value="1"/>
</dbReference>
<proteinExistence type="inferred from homology"/>
<dbReference type="OrthoDB" id="10254945at2759"/>
<dbReference type="InterPro" id="IPR033942">
    <property type="entry name" value="IMPase"/>
</dbReference>
<dbReference type="InterPro" id="IPR020552">
    <property type="entry name" value="Inositol_monoPase_Li-sen"/>
</dbReference>
<organism evidence="9 10">
    <name type="scientific">Cotesia congregata</name>
    <name type="common">Parasitoid wasp</name>
    <name type="synonym">Apanteles congregatus</name>
    <dbReference type="NCBI Taxonomy" id="51543"/>
    <lineage>
        <taxon>Eukaryota</taxon>
        <taxon>Metazoa</taxon>
        <taxon>Ecdysozoa</taxon>
        <taxon>Arthropoda</taxon>
        <taxon>Hexapoda</taxon>
        <taxon>Insecta</taxon>
        <taxon>Pterygota</taxon>
        <taxon>Neoptera</taxon>
        <taxon>Endopterygota</taxon>
        <taxon>Hymenoptera</taxon>
        <taxon>Apocrita</taxon>
        <taxon>Ichneumonoidea</taxon>
        <taxon>Braconidae</taxon>
        <taxon>Microgastrinae</taxon>
        <taxon>Cotesia</taxon>
    </lineage>
</organism>
<dbReference type="PROSITE" id="PS00630">
    <property type="entry name" value="IMP_2"/>
    <property type="match status" value="1"/>
</dbReference>
<dbReference type="PRINTS" id="PR00377">
    <property type="entry name" value="IMPHPHTASES"/>
</dbReference>
<sequence>FTSWAHLIRSSRSHLIWPRSHLAQDPYGKDHADHPFDLAPYDLNLEVLTSVLASWVLQDPETLVEVLKGVTFARKTVTQKLGNWDLVTEYDRKIEDIIIGKLKQQFPEHKFIGEESTGKDLPELTDDPTWIIDPIDGTTNFIHNFPQICVVIGLSICKEMRIGIVYNPVLEQLFTARKGRGSFLNGHPLKTSTVDDISKALIAIEPEFMKVESLRDKMIERVKTLAIKTQGIRTIGSAAITLCHIAMGAIEGYQIEGPGISTWDIAAASLIITEAGGIVIDRVTGNDVDIMNPRAIGACSITIARDLKKMINDADRQLMINYLGSHVRRHLMRMWWIILLLRRRLRRLRHRRSTRSRSRARRWRRTTRISLSRTVRMMLRRSHRTSLWV</sequence>
<dbReference type="SUPFAM" id="SSF56655">
    <property type="entry name" value="Carbohydrate phosphatase"/>
    <property type="match status" value="1"/>
</dbReference>
<dbReference type="InterPro" id="IPR020550">
    <property type="entry name" value="Inositol_monophosphatase_CS"/>
</dbReference>
<keyword evidence="10" id="KW-1185">Reference proteome</keyword>
<evidence type="ECO:0000256" key="3">
    <source>
        <dbReference type="ARBA" id="ARBA00009759"/>
    </source>
</evidence>
<dbReference type="AlphaFoldDB" id="A0A8J2HH87"/>
<feature type="binding site" evidence="7">
    <location>
        <position position="133"/>
    </location>
    <ligand>
        <name>Mg(2+)</name>
        <dbReference type="ChEBI" id="CHEBI:18420"/>
        <label>1</label>
        <note>catalytic</note>
    </ligand>
</feature>
<keyword evidence="4 7" id="KW-0479">Metal-binding</keyword>
<dbReference type="PANTHER" id="PTHR20854:SF25">
    <property type="entry name" value="INOSITOL-1-MONOPHOSPHATASE"/>
    <property type="match status" value="1"/>
</dbReference>
<evidence type="ECO:0000256" key="5">
    <source>
        <dbReference type="ARBA" id="ARBA00022801"/>
    </source>
</evidence>
<feature type="binding site" evidence="7">
    <location>
        <position position="114"/>
    </location>
    <ligand>
        <name>Mg(2+)</name>
        <dbReference type="ChEBI" id="CHEBI:18420"/>
        <label>1</label>
        <note>catalytic</note>
    </ligand>
</feature>
<gene>
    <name evidence="9" type="ORF">HICCMSTLAB_LOCUS7585</name>
</gene>
<dbReference type="GO" id="GO:0008934">
    <property type="term" value="F:inositol monophosphate 1-phosphatase activity"/>
    <property type="evidence" value="ECO:0007669"/>
    <property type="project" value="InterPro"/>
</dbReference>
<dbReference type="GO" id="GO:0046854">
    <property type="term" value="P:phosphatidylinositol phosphate biosynthetic process"/>
    <property type="evidence" value="ECO:0007669"/>
    <property type="project" value="InterPro"/>
</dbReference>
<evidence type="ECO:0000256" key="1">
    <source>
        <dbReference type="ARBA" id="ARBA00001946"/>
    </source>
</evidence>
<evidence type="ECO:0000256" key="7">
    <source>
        <dbReference type="PIRSR" id="PIRSR600760-2"/>
    </source>
</evidence>
<dbReference type="GO" id="GO:0006021">
    <property type="term" value="P:inositol biosynthetic process"/>
    <property type="evidence" value="ECO:0007669"/>
    <property type="project" value="UniProtKB-UniPathway"/>
</dbReference>
<protein>
    <recommendedName>
        <fullName evidence="8">Inositol-1-monophosphatase</fullName>
        <ecNumber evidence="8">3.1.3.25</ecNumber>
    </recommendedName>
</protein>
<evidence type="ECO:0000256" key="2">
    <source>
        <dbReference type="ARBA" id="ARBA00005152"/>
    </source>
</evidence>
<keyword evidence="6 7" id="KW-0460">Magnesium</keyword>
<dbReference type="PANTHER" id="PTHR20854">
    <property type="entry name" value="INOSITOL MONOPHOSPHATASE"/>
    <property type="match status" value="1"/>
</dbReference>
<evidence type="ECO:0000256" key="8">
    <source>
        <dbReference type="RuleBase" id="RU364068"/>
    </source>
</evidence>
<evidence type="ECO:0000256" key="6">
    <source>
        <dbReference type="ARBA" id="ARBA00022842"/>
    </source>
</evidence>
<evidence type="ECO:0000313" key="10">
    <source>
        <dbReference type="Proteomes" id="UP000786811"/>
    </source>
</evidence>
<dbReference type="Pfam" id="PF00459">
    <property type="entry name" value="Inositol_P"/>
    <property type="match status" value="1"/>
</dbReference>
<dbReference type="InterPro" id="IPR000760">
    <property type="entry name" value="Inositol_monophosphatase-like"/>
</dbReference>
<reference evidence="9" key="1">
    <citation type="submission" date="2021-04" db="EMBL/GenBank/DDBJ databases">
        <authorList>
            <person name="Chebbi M.A.C M."/>
        </authorList>
    </citation>
    <scope>NUCLEOTIDE SEQUENCE</scope>
</reference>
<dbReference type="Proteomes" id="UP000786811">
    <property type="component" value="Unassembled WGS sequence"/>
</dbReference>
<dbReference type="EMBL" id="CAJNRD030001121">
    <property type="protein sequence ID" value="CAG5095189.1"/>
    <property type="molecule type" value="Genomic_DNA"/>
</dbReference>
<comment type="similarity">
    <text evidence="3 8">Belongs to the inositol monophosphatase superfamily.</text>
</comment>
<accession>A0A8J2HH87</accession>
<feature type="non-terminal residue" evidence="9">
    <location>
        <position position="389"/>
    </location>
</feature>
<comment type="cofactor">
    <cofactor evidence="1 7 8">
        <name>Mg(2+)</name>
        <dbReference type="ChEBI" id="CHEBI:18420"/>
    </cofactor>
</comment>
<dbReference type="InterPro" id="IPR020583">
    <property type="entry name" value="Inositol_monoP_metal-BS"/>
</dbReference>
<comment type="catalytic activity">
    <reaction evidence="8">
        <text>a myo-inositol phosphate + H2O = myo-inositol + phosphate</text>
        <dbReference type="Rhea" id="RHEA:24056"/>
        <dbReference type="ChEBI" id="CHEBI:15377"/>
        <dbReference type="ChEBI" id="CHEBI:17268"/>
        <dbReference type="ChEBI" id="CHEBI:43474"/>
        <dbReference type="ChEBI" id="CHEBI:84139"/>
        <dbReference type="EC" id="3.1.3.25"/>
    </reaction>
</comment>
<dbReference type="PRINTS" id="PR00378">
    <property type="entry name" value="LIIMPHPHTASE"/>
</dbReference>
<feature type="binding site" evidence="7">
    <location>
        <position position="135"/>
    </location>
    <ligand>
        <name>Mg(2+)</name>
        <dbReference type="ChEBI" id="CHEBI:18420"/>
        <label>1</label>
        <note>catalytic</note>
    </ligand>
</feature>
<feature type="non-terminal residue" evidence="9">
    <location>
        <position position="1"/>
    </location>
</feature>
<dbReference type="EC" id="3.1.3.25" evidence="8"/>
<evidence type="ECO:0000313" key="9">
    <source>
        <dbReference type="EMBL" id="CAG5095189.1"/>
    </source>
</evidence>
<dbReference type="GO" id="GO:0046872">
    <property type="term" value="F:metal ion binding"/>
    <property type="evidence" value="ECO:0007669"/>
    <property type="project" value="UniProtKB-KW"/>
</dbReference>
<feature type="binding site" evidence="7">
    <location>
        <position position="264"/>
    </location>
    <ligand>
        <name>Mg(2+)</name>
        <dbReference type="ChEBI" id="CHEBI:18420"/>
        <label>1</label>
        <note>catalytic</note>
    </ligand>
</feature>
<dbReference type="FunFam" id="3.30.540.10:FF:000004">
    <property type="entry name" value="Inositol-1-monophosphatase"/>
    <property type="match status" value="1"/>
</dbReference>
<keyword evidence="5 8" id="KW-0378">Hydrolase</keyword>
<dbReference type="UniPathway" id="UPA00823">
    <property type="reaction ID" value="UER00788"/>
</dbReference>
<dbReference type="CDD" id="cd01639">
    <property type="entry name" value="IMPase"/>
    <property type="match status" value="1"/>
</dbReference>
<dbReference type="Gene3D" id="3.40.190.80">
    <property type="match status" value="1"/>
</dbReference>
<name>A0A8J2HH87_COTCN</name>
<dbReference type="GO" id="GO:0007165">
    <property type="term" value="P:signal transduction"/>
    <property type="evidence" value="ECO:0007669"/>
    <property type="project" value="TreeGrafter"/>
</dbReference>
<comment type="caution">
    <text evidence="9">The sequence shown here is derived from an EMBL/GenBank/DDBJ whole genome shotgun (WGS) entry which is preliminary data.</text>
</comment>
<dbReference type="PROSITE" id="PS00629">
    <property type="entry name" value="IMP_1"/>
    <property type="match status" value="1"/>
</dbReference>
<comment type="pathway">
    <text evidence="2 8">Polyol metabolism; myo-inositol biosynthesis; myo-inositol from D-glucose 6-phosphate: step 2/2.</text>
</comment>